<proteinExistence type="predicted"/>
<protein>
    <submittedName>
        <fullName evidence="2">Uncharacterized protein</fullName>
    </submittedName>
</protein>
<evidence type="ECO:0000313" key="2">
    <source>
        <dbReference type="EMBL" id="MDQ2258666.1"/>
    </source>
</evidence>
<feature type="region of interest" description="Disordered" evidence="1">
    <location>
        <begin position="47"/>
        <end position="74"/>
    </location>
</feature>
<evidence type="ECO:0000313" key="3">
    <source>
        <dbReference type="Proteomes" id="UP001225042"/>
    </source>
</evidence>
<gene>
    <name evidence="2" type="ORF">RBJ67_21280</name>
</gene>
<evidence type="ECO:0000256" key="1">
    <source>
        <dbReference type="SAM" id="MobiDB-lite"/>
    </source>
</evidence>
<organism evidence="2 3">
    <name type="scientific">Enterobacter soli</name>
    <dbReference type="NCBI Taxonomy" id="885040"/>
    <lineage>
        <taxon>Bacteria</taxon>
        <taxon>Pseudomonadati</taxon>
        <taxon>Pseudomonadota</taxon>
        <taxon>Gammaproteobacteria</taxon>
        <taxon>Enterobacterales</taxon>
        <taxon>Enterobacteriaceae</taxon>
        <taxon>Enterobacter</taxon>
    </lineage>
</organism>
<dbReference type="AlphaFoldDB" id="A0AAW8HCC8"/>
<dbReference type="EMBL" id="JAVDKS010000010">
    <property type="protein sequence ID" value="MDQ2258666.1"/>
    <property type="molecule type" value="Genomic_DNA"/>
</dbReference>
<keyword evidence="3" id="KW-1185">Reference proteome</keyword>
<dbReference type="RefSeq" id="WP_217187854.1">
    <property type="nucleotide sequence ID" value="NZ_CP143717.1"/>
</dbReference>
<comment type="caution">
    <text evidence="2">The sequence shown here is derived from an EMBL/GenBank/DDBJ whole genome shotgun (WGS) entry which is preliminary data.</text>
</comment>
<name>A0AAW8HCC8_9ENTR</name>
<dbReference type="Proteomes" id="UP001225042">
    <property type="component" value="Unassembled WGS sequence"/>
</dbReference>
<sequence>MVRLKIAEAFTEGRGDAHGCAARAALQGRFIRPSPISLEQTLRASRSDDFLAGSPGRQGGGGEPPWHVHGYCGD</sequence>
<reference evidence="2 3" key="1">
    <citation type="submission" date="2023-08" db="EMBL/GenBank/DDBJ databases">
        <authorList>
            <person name="Dale J."/>
        </authorList>
    </citation>
    <scope>NUCLEOTIDE SEQUENCE [LARGE SCALE GENOMIC DNA]</scope>
    <source>
        <strain evidence="2 3">2023EL-00788</strain>
    </source>
</reference>
<accession>A0AAW8HCC8</accession>